<dbReference type="Pfam" id="PF08491">
    <property type="entry name" value="SE"/>
    <property type="match status" value="1"/>
</dbReference>
<dbReference type="AlphaFoldDB" id="A0A402BKQ8"/>
<dbReference type="Proteomes" id="UP000287171">
    <property type="component" value="Unassembled WGS sequence"/>
</dbReference>
<keyword evidence="5" id="KW-1185">Reference proteome</keyword>
<dbReference type="PANTHER" id="PTHR43422">
    <property type="entry name" value="THIAMINE THIAZOLE SYNTHASE"/>
    <property type="match status" value="1"/>
</dbReference>
<dbReference type="PANTHER" id="PTHR43422:SF3">
    <property type="entry name" value="THIAMINE THIAZOLE SYNTHASE"/>
    <property type="match status" value="1"/>
</dbReference>
<dbReference type="GO" id="GO:0016020">
    <property type="term" value="C:membrane"/>
    <property type="evidence" value="ECO:0007669"/>
    <property type="project" value="UniProtKB-SubCell"/>
</dbReference>
<dbReference type="Pfam" id="PF01266">
    <property type="entry name" value="DAO"/>
    <property type="match status" value="1"/>
</dbReference>
<evidence type="ECO:0000259" key="2">
    <source>
        <dbReference type="Pfam" id="PF01266"/>
    </source>
</evidence>
<gene>
    <name evidence="4" type="ORF">KDA_74180</name>
</gene>
<feature type="domain" description="Squalene epoxidase" evidence="3">
    <location>
        <begin position="260"/>
        <end position="354"/>
    </location>
</feature>
<accession>A0A402BKQ8</accession>
<dbReference type="InterPro" id="IPR006076">
    <property type="entry name" value="FAD-dep_OxRdtase"/>
</dbReference>
<evidence type="ECO:0000313" key="4">
    <source>
        <dbReference type="EMBL" id="GCE31934.1"/>
    </source>
</evidence>
<name>A0A402BKQ8_9CHLR</name>
<organism evidence="4 5">
    <name type="scientific">Dictyobacter alpinus</name>
    <dbReference type="NCBI Taxonomy" id="2014873"/>
    <lineage>
        <taxon>Bacteria</taxon>
        <taxon>Bacillati</taxon>
        <taxon>Chloroflexota</taxon>
        <taxon>Ktedonobacteria</taxon>
        <taxon>Ktedonobacterales</taxon>
        <taxon>Dictyobacteraceae</taxon>
        <taxon>Dictyobacter</taxon>
    </lineage>
</organism>
<dbReference type="GO" id="GO:0050660">
    <property type="term" value="F:flavin adenine dinucleotide binding"/>
    <property type="evidence" value="ECO:0007669"/>
    <property type="project" value="InterPro"/>
</dbReference>
<dbReference type="OrthoDB" id="9790035at2"/>
<dbReference type="RefSeq" id="WP_126631835.1">
    <property type="nucleotide sequence ID" value="NZ_BIFT01000002.1"/>
</dbReference>
<evidence type="ECO:0000313" key="5">
    <source>
        <dbReference type="Proteomes" id="UP000287171"/>
    </source>
</evidence>
<dbReference type="InterPro" id="IPR036188">
    <property type="entry name" value="FAD/NAD-bd_sf"/>
</dbReference>
<dbReference type="Gene3D" id="3.50.50.60">
    <property type="entry name" value="FAD/NAD(P)-binding domain"/>
    <property type="match status" value="1"/>
</dbReference>
<comment type="subcellular location">
    <subcellularLocation>
        <location evidence="1">Membrane</location>
        <topology evidence="1">Multi-pass membrane protein</topology>
    </subcellularLocation>
</comment>
<comment type="caution">
    <text evidence="4">The sequence shown here is derived from an EMBL/GenBank/DDBJ whole genome shotgun (WGS) entry which is preliminary data.</text>
</comment>
<evidence type="ECO:0000259" key="3">
    <source>
        <dbReference type="Pfam" id="PF08491"/>
    </source>
</evidence>
<dbReference type="InterPro" id="IPR013698">
    <property type="entry name" value="Squalene_epoxidase"/>
</dbReference>
<sequence length="523" mass="57956">MQNNTIGTQAKQRQAIVIGAGIAGLLAARVLAEYYERVLVVERDQLPSQPQPRAGTPQSHHLHRLLPRGKMILQRLFPGFLEDLLAHGAVPLEQTKSLLIAKDGRTAHSAPNALGKDASCSRALLEWEIRQRVQAMAGVHFLSQQDVVGLIAAPDQKSIAGLHLRKRGQLEKRTPLFADLIVDASGRSSKLPSWLQELGYHLPETEQVHSAIGYSTRYYQFPVETEPEWSNALKPFSQSDGVAFSLIENHTCAAIIGNIGGQYPPTDVVEFEQRLSDAIGPYLPQLLRDAKPLGNPRGQRIPVCKRHHFEQMEDWPAGLLVLGDAFCNFDPIYGQGMSVAAIEAETLAQCLQEQQSQPRPGFERYVLQRMQQAIDPAWWLSSVSDLNAQGVTYTGHSPVRGVRLVQLYLDLYLKYAPVLDRELLQQGKYGQTYLLKNFLMNGLLISPCEVINARVLAALLAVGGASEEGRLLAELLQGYPQRFEEILDDIIPDFSLSFQESVLLSQPPVAQVVGTRARKEAFG</sequence>
<reference evidence="5" key="1">
    <citation type="submission" date="2018-12" db="EMBL/GenBank/DDBJ databases">
        <title>Tengunoibacter tsumagoiensis gen. nov., sp. nov., Dictyobacter kobayashii sp. nov., D. alpinus sp. nov., and D. joshuensis sp. nov. and description of Dictyobacteraceae fam. nov. within the order Ktedonobacterales isolated from Tengu-no-mugimeshi.</title>
        <authorList>
            <person name="Wang C.M."/>
            <person name="Zheng Y."/>
            <person name="Sakai Y."/>
            <person name="Toyoda A."/>
            <person name="Minakuchi Y."/>
            <person name="Abe K."/>
            <person name="Yokota A."/>
            <person name="Yabe S."/>
        </authorList>
    </citation>
    <scope>NUCLEOTIDE SEQUENCE [LARGE SCALE GENOMIC DNA]</scope>
    <source>
        <strain evidence="5">Uno16</strain>
    </source>
</reference>
<dbReference type="EMBL" id="BIFT01000002">
    <property type="protein sequence ID" value="GCE31934.1"/>
    <property type="molecule type" value="Genomic_DNA"/>
</dbReference>
<proteinExistence type="predicted"/>
<dbReference type="GO" id="GO:0004506">
    <property type="term" value="F:squalene monooxygenase activity"/>
    <property type="evidence" value="ECO:0007669"/>
    <property type="project" value="InterPro"/>
</dbReference>
<dbReference type="SUPFAM" id="SSF51905">
    <property type="entry name" value="FAD/NAD(P)-binding domain"/>
    <property type="match status" value="1"/>
</dbReference>
<protein>
    <submittedName>
        <fullName evidence="4">Uncharacterized protein</fullName>
    </submittedName>
</protein>
<feature type="domain" description="FAD dependent oxidoreductase" evidence="2">
    <location>
        <begin position="15"/>
        <end position="107"/>
    </location>
</feature>
<evidence type="ECO:0000256" key="1">
    <source>
        <dbReference type="ARBA" id="ARBA00004141"/>
    </source>
</evidence>